<comment type="caution">
    <text evidence="2">The sequence shown here is derived from an EMBL/GenBank/DDBJ whole genome shotgun (WGS) entry which is preliminary data.</text>
</comment>
<proteinExistence type="predicted"/>
<protein>
    <recommendedName>
        <fullName evidence="1">AB hydrolase-1 domain-containing protein</fullName>
    </recommendedName>
</protein>
<evidence type="ECO:0000313" key="2">
    <source>
        <dbReference type="EMBL" id="KAL3768819.1"/>
    </source>
</evidence>
<sequence>MKAPTQPLFTVIICPGNGCSQIRKCNWYGQLYDVLSNSSSNSNVGGSIRCRCICENFPDPLHARRDIWVPHIRSLAEKHASNNGDDVILVGHSSGAQAALRYAELYKVHGVVLVSATYSDLGDAHERASGYYPQKASGIGGGVVGETNPYLFDEMKENCKNWHQFHSDDDPFIPLHEAEKIRDGLGLSETYYMLPGRSHFFHYSPELLNVILSMC</sequence>
<keyword evidence="3" id="KW-1185">Reference proteome</keyword>
<feature type="domain" description="AB hydrolase-1" evidence="1">
    <location>
        <begin position="62"/>
        <end position="128"/>
    </location>
</feature>
<evidence type="ECO:0000313" key="3">
    <source>
        <dbReference type="Proteomes" id="UP001530293"/>
    </source>
</evidence>
<name>A0ABD3MY81_9STRA</name>
<dbReference type="PANTHER" id="PTHR15394">
    <property type="entry name" value="SERINE HYDROLASE RBBP9"/>
    <property type="match status" value="1"/>
</dbReference>
<dbReference type="AlphaFoldDB" id="A0ABD3MY81"/>
<gene>
    <name evidence="2" type="ORF">ACHAWU_006920</name>
</gene>
<dbReference type="PANTHER" id="PTHR15394:SF3">
    <property type="entry name" value="SERINE HYDROLASE RBBP9"/>
    <property type="match status" value="1"/>
</dbReference>
<evidence type="ECO:0000259" key="1">
    <source>
        <dbReference type="Pfam" id="PF12697"/>
    </source>
</evidence>
<dbReference type="Gene3D" id="3.40.50.1820">
    <property type="entry name" value="alpha/beta hydrolase"/>
    <property type="match status" value="1"/>
</dbReference>
<organism evidence="2 3">
    <name type="scientific">Discostella pseudostelligera</name>
    <dbReference type="NCBI Taxonomy" id="259834"/>
    <lineage>
        <taxon>Eukaryota</taxon>
        <taxon>Sar</taxon>
        <taxon>Stramenopiles</taxon>
        <taxon>Ochrophyta</taxon>
        <taxon>Bacillariophyta</taxon>
        <taxon>Coscinodiscophyceae</taxon>
        <taxon>Thalassiosirophycidae</taxon>
        <taxon>Stephanodiscales</taxon>
        <taxon>Stephanodiscaceae</taxon>
        <taxon>Discostella</taxon>
    </lineage>
</organism>
<reference evidence="2 3" key="1">
    <citation type="submission" date="2024-10" db="EMBL/GenBank/DDBJ databases">
        <title>Updated reference genomes for cyclostephanoid diatoms.</title>
        <authorList>
            <person name="Roberts W.R."/>
            <person name="Alverson A.J."/>
        </authorList>
    </citation>
    <scope>NUCLEOTIDE SEQUENCE [LARGE SCALE GENOMIC DNA]</scope>
    <source>
        <strain evidence="2 3">AJA232-27</strain>
    </source>
</reference>
<dbReference type="InterPro" id="IPR010662">
    <property type="entry name" value="RBBP9/YdeN"/>
</dbReference>
<accession>A0ABD3MY81</accession>
<dbReference type="InterPro" id="IPR029058">
    <property type="entry name" value="AB_hydrolase_fold"/>
</dbReference>
<dbReference type="Proteomes" id="UP001530293">
    <property type="component" value="Unassembled WGS sequence"/>
</dbReference>
<dbReference type="EMBL" id="JALLBG020000062">
    <property type="protein sequence ID" value="KAL3768819.1"/>
    <property type="molecule type" value="Genomic_DNA"/>
</dbReference>
<dbReference type="Pfam" id="PF12697">
    <property type="entry name" value="Abhydrolase_6"/>
    <property type="match status" value="1"/>
</dbReference>
<dbReference type="InterPro" id="IPR000073">
    <property type="entry name" value="AB_hydrolase_1"/>
</dbReference>
<dbReference type="SUPFAM" id="SSF53474">
    <property type="entry name" value="alpha/beta-Hydrolases"/>
    <property type="match status" value="1"/>
</dbReference>